<keyword evidence="2" id="KW-1185">Reference proteome</keyword>
<gene>
    <name evidence="1" type="ORF">ACFOOR_02480</name>
</gene>
<dbReference type="RefSeq" id="WP_343163848.1">
    <property type="nucleotide sequence ID" value="NZ_JBHRSV010000001.1"/>
</dbReference>
<protein>
    <submittedName>
        <fullName evidence="1">Uncharacterized protein</fullName>
    </submittedName>
</protein>
<dbReference type="EMBL" id="JBHRSV010000001">
    <property type="protein sequence ID" value="MFC2924965.1"/>
    <property type="molecule type" value="Genomic_DNA"/>
</dbReference>
<accession>A0ABV6ZU48</accession>
<comment type="caution">
    <text evidence="1">The sequence shown here is derived from an EMBL/GenBank/DDBJ whole genome shotgun (WGS) entry which is preliminary data.</text>
</comment>
<dbReference type="Proteomes" id="UP001595379">
    <property type="component" value="Unassembled WGS sequence"/>
</dbReference>
<evidence type="ECO:0000313" key="2">
    <source>
        <dbReference type="Proteomes" id="UP001595379"/>
    </source>
</evidence>
<organism evidence="1 2">
    <name type="scientific">Hyphobacterium vulgare</name>
    <dbReference type="NCBI Taxonomy" id="1736751"/>
    <lineage>
        <taxon>Bacteria</taxon>
        <taxon>Pseudomonadati</taxon>
        <taxon>Pseudomonadota</taxon>
        <taxon>Alphaproteobacteria</taxon>
        <taxon>Maricaulales</taxon>
        <taxon>Maricaulaceae</taxon>
        <taxon>Hyphobacterium</taxon>
    </lineage>
</organism>
<evidence type="ECO:0000313" key="1">
    <source>
        <dbReference type="EMBL" id="MFC2924965.1"/>
    </source>
</evidence>
<reference evidence="2" key="1">
    <citation type="journal article" date="2019" name="Int. J. Syst. Evol. Microbiol.">
        <title>The Global Catalogue of Microorganisms (GCM) 10K type strain sequencing project: providing services to taxonomists for standard genome sequencing and annotation.</title>
        <authorList>
            <consortium name="The Broad Institute Genomics Platform"/>
            <consortium name="The Broad Institute Genome Sequencing Center for Infectious Disease"/>
            <person name="Wu L."/>
            <person name="Ma J."/>
        </authorList>
    </citation>
    <scope>NUCLEOTIDE SEQUENCE [LARGE SCALE GENOMIC DNA]</scope>
    <source>
        <strain evidence="2">KCTC 52487</strain>
    </source>
</reference>
<name>A0ABV6ZU48_9PROT</name>
<sequence>MTDYCLRAETEAALKGALPFAVLAEDETSEGVVIRPAGSWIAHKPGLYALDLIGPLIVEDATFGEPDPETGEAEMLTPPVVDEGFHANLRTIGDFAPEIDPALIVTPSNPRRVWA</sequence>
<proteinExistence type="predicted"/>